<reference evidence="2 3" key="1">
    <citation type="journal article" date="2020" name="Microb. Genom.">
        <title>Genetic diversity of clinical and environmental Mucorales isolates obtained from an investigation of mucormycosis cases among solid organ transplant recipients.</title>
        <authorList>
            <person name="Nguyen M.H."/>
            <person name="Kaul D."/>
            <person name="Muto C."/>
            <person name="Cheng S.J."/>
            <person name="Richter R.A."/>
            <person name="Bruno V.M."/>
            <person name="Liu G."/>
            <person name="Beyhan S."/>
            <person name="Sundermann A.J."/>
            <person name="Mounaud S."/>
            <person name="Pasculle A.W."/>
            <person name="Nierman W.C."/>
            <person name="Driscoll E."/>
            <person name="Cumbie R."/>
            <person name="Clancy C.J."/>
            <person name="Dupont C.L."/>
        </authorList>
    </citation>
    <scope>NUCLEOTIDE SEQUENCE [LARGE SCALE GENOMIC DNA]</scope>
    <source>
        <strain evidence="2 3">GL24</strain>
    </source>
</reference>
<evidence type="ECO:0000313" key="2">
    <source>
        <dbReference type="EMBL" id="KAG1531427.1"/>
    </source>
</evidence>
<dbReference type="Proteomes" id="UP000740926">
    <property type="component" value="Unassembled WGS sequence"/>
</dbReference>
<gene>
    <name evidence="2" type="ORF">G6F50_016700</name>
</gene>
<proteinExistence type="predicted"/>
<accession>A0A9P7C1U4</accession>
<evidence type="ECO:0000256" key="1">
    <source>
        <dbReference type="SAM" id="MobiDB-lite"/>
    </source>
</evidence>
<keyword evidence="3" id="KW-1185">Reference proteome</keyword>
<protein>
    <submittedName>
        <fullName evidence="2">Uncharacterized protein</fullName>
    </submittedName>
</protein>
<feature type="region of interest" description="Disordered" evidence="1">
    <location>
        <begin position="1"/>
        <end position="33"/>
    </location>
</feature>
<feature type="region of interest" description="Disordered" evidence="1">
    <location>
        <begin position="117"/>
        <end position="139"/>
    </location>
</feature>
<evidence type="ECO:0000313" key="3">
    <source>
        <dbReference type="Proteomes" id="UP000740926"/>
    </source>
</evidence>
<dbReference type="AlphaFoldDB" id="A0A9P7C1U4"/>
<comment type="caution">
    <text evidence="2">The sequence shown here is derived from an EMBL/GenBank/DDBJ whole genome shotgun (WGS) entry which is preliminary data.</text>
</comment>
<dbReference type="EMBL" id="JAANIU010010900">
    <property type="protein sequence ID" value="KAG1531427.1"/>
    <property type="molecule type" value="Genomic_DNA"/>
</dbReference>
<name>A0A9P7C1U4_9FUNG</name>
<sequence length="139" mass="15246">MPASRAEQHAGFAQPIDDSLGQAGGTRRIPVGRDDVDAPVQALPAHCPQAIVALRQLVQRWRHDLAGALDVGWRIHARQLVQHCQADGRRHGVAPESIEIAALPAEDLCQARLHDQAADRMAPTSWRPSGQSRLALRRR</sequence>
<organism evidence="2 3">
    <name type="scientific">Rhizopus delemar</name>
    <dbReference type="NCBI Taxonomy" id="936053"/>
    <lineage>
        <taxon>Eukaryota</taxon>
        <taxon>Fungi</taxon>
        <taxon>Fungi incertae sedis</taxon>
        <taxon>Mucoromycota</taxon>
        <taxon>Mucoromycotina</taxon>
        <taxon>Mucoromycetes</taxon>
        <taxon>Mucorales</taxon>
        <taxon>Mucorineae</taxon>
        <taxon>Rhizopodaceae</taxon>
        <taxon>Rhizopus</taxon>
    </lineage>
</organism>